<evidence type="ECO:0000313" key="2">
    <source>
        <dbReference type="Proteomes" id="UP001497535"/>
    </source>
</evidence>
<dbReference type="EMBL" id="CAVMJV010000041">
    <property type="protein sequence ID" value="CAK5080347.1"/>
    <property type="molecule type" value="Genomic_DNA"/>
</dbReference>
<evidence type="ECO:0000313" key="1">
    <source>
        <dbReference type="EMBL" id="CAK5080347.1"/>
    </source>
</evidence>
<dbReference type="Proteomes" id="UP001497535">
    <property type="component" value="Unassembled WGS sequence"/>
</dbReference>
<comment type="caution">
    <text evidence="1">The sequence shown here is derived from an EMBL/GenBank/DDBJ whole genome shotgun (WGS) entry which is preliminary data.</text>
</comment>
<name>A0ACB0ZPL2_MELEN</name>
<proteinExistence type="predicted"/>
<reference evidence="1" key="1">
    <citation type="submission" date="2023-11" db="EMBL/GenBank/DDBJ databases">
        <authorList>
            <person name="Poullet M."/>
        </authorList>
    </citation>
    <scope>NUCLEOTIDE SEQUENCE</scope>
    <source>
        <strain evidence="1">E1834</strain>
    </source>
</reference>
<accession>A0ACB0ZPL2</accession>
<organism evidence="1 2">
    <name type="scientific">Meloidogyne enterolobii</name>
    <name type="common">Root-knot nematode worm</name>
    <name type="synonym">Meloidogyne mayaguensis</name>
    <dbReference type="NCBI Taxonomy" id="390850"/>
    <lineage>
        <taxon>Eukaryota</taxon>
        <taxon>Metazoa</taxon>
        <taxon>Ecdysozoa</taxon>
        <taxon>Nematoda</taxon>
        <taxon>Chromadorea</taxon>
        <taxon>Rhabditida</taxon>
        <taxon>Tylenchina</taxon>
        <taxon>Tylenchomorpha</taxon>
        <taxon>Tylenchoidea</taxon>
        <taxon>Meloidogynidae</taxon>
        <taxon>Meloidogyninae</taxon>
        <taxon>Meloidogyne</taxon>
    </lineage>
</organism>
<gene>
    <name evidence="1" type="ORF">MENTE1834_LOCUS27513</name>
</gene>
<keyword evidence="2" id="KW-1185">Reference proteome</keyword>
<sequence>MRPSSSSFKKSFHSTLGHPFPFLYPYHLFQSLPHIFGRIPPPFFLPPRNGQPTEQTFNFHLLGLEGN</sequence>
<protein>
    <submittedName>
        <fullName evidence="1">Uncharacterized protein</fullName>
    </submittedName>
</protein>